<evidence type="ECO:0000313" key="5">
    <source>
        <dbReference type="Proteomes" id="UP000215377"/>
    </source>
</evidence>
<dbReference type="OrthoDB" id="7794164at2"/>
<organism evidence="4 5">
    <name type="scientific">Marinibacterium profundimaris</name>
    <dbReference type="NCBI Taxonomy" id="1679460"/>
    <lineage>
        <taxon>Bacteria</taxon>
        <taxon>Pseudomonadati</taxon>
        <taxon>Pseudomonadota</taxon>
        <taxon>Alphaproteobacteria</taxon>
        <taxon>Rhodobacterales</taxon>
        <taxon>Paracoccaceae</taxon>
        <taxon>Marinibacterium</taxon>
    </lineage>
</organism>
<dbReference type="SMART" id="SM00869">
    <property type="entry name" value="Autotransporter"/>
    <property type="match status" value="1"/>
</dbReference>
<feature type="region of interest" description="Disordered" evidence="1">
    <location>
        <begin position="354"/>
        <end position="378"/>
    </location>
</feature>
<evidence type="ECO:0000313" key="4">
    <source>
        <dbReference type="EMBL" id="OWU74980.1"/>
    </source>
</evidence>
<feature type="region of interest" description="Disordered" evidence="1">
    <location>
        <begin position="566"/>
        <end position="655"/>
    </location>
</feature>
<feature type="compositionally biased region" description="Low complexity" evidence="1">
    <location>
        <begin position="410"/>
        <end position="421"/>
    </location>
</feature>
<comment type="caution">
    <text evidence="4">The sequence shown here is derived from an EMBL/GenBank/DDBJ whole genome shotgun (WGS) entry which is preliminary data.</text>
</comment>
<feature type="chain" id="PRO_5013030854" description="Autotransporter domain-containing protein" evidence="2">
    <location>
        <begin position="31"/>
        <end position="2352"/>
    </location>
</feature>
<reference evidence="4 5" key="1">
    <citation type="submission" date="2013-04" db="EMBL/GenBank/DDBJ databases">
        <title>Oceanicola sp. 22II1-22F33 Genome Sequencing.</title>
        <authorList>
            <person name="Lai Q."/>
            <person name="Li G."/>
            <person name="Shao Z."/>
        </authorList>
    </citation>
    <scope>NUCLEOTIDE SEQUENCE [LARGE SCALE GENOMIC DNA]</scope>
    <source>
        <strain evidence="4 5">22II1-22F33</strain>
    </source>
</reference>
<dbReference type="PROSITE" id="PS51208">
    <property type="entry name" value="AUTOTRANSPORTER"/>
    <property type="match status" value="1"/>
</dbReference>
<keyword evidence="5" id="KW-1185">Reference proteome</keyword>
<dbReference type="Proteomes" id="UP000215377">
    <property type="component" value="Unassembled WGS sequence"/>
</dbReference>
<evidence type="ECO:0000259" key="3">
    <source>
        <dbReference type="PROSITE" id="PS51208"/>
    </source>
</evidence>
<sequence length="2352" mass="225950">MTKDSSSKTAAPLSVLAVLLSTTAMSPALADCVNTGNNTVLSCTGNVEAITLDYGSDASANPDIENLTKVEVSDLSADMTDAQGNSAYIRLEAQVAAGPTEIDVTLDNGHDMKSDAGILEAIVTAQSGSEGEENYGRDSRTGPNGGDGTDGQGLSFSAKGDKGATLGGESHAGINVVYTAGTGGQGGEGHAWGGTGNTGTGGVGGRGGNAGEIDINIDSDVVLNVDTTDGGPGVYIVSSGGTGGLGGTGRSNGADSGYGGVGGKGGTGGKVTFSATNSSNRISATKGHGIVAISQAGDGGQGGKSIAMYDYPGAGGNGGAGGDVSVDYHGAVETKADNNIGIFAQSVSGAGGVEGEMSGGKATHHPAAPSNPGSAGTVEVDTTDADVSTSGHSSFGVVAHSVGGHGGNGPNSDGLSAYGASGSSGGDGGQASVTMTGSEVTTQGDSAIGVISASVGGGGGSGGSASGLTALGGEGAVGGNADAAQASLTDTTITTAGDRAEGITVLSVGGGGGNSGDADGLVASGASAGNGGNGSTAALTVSGSTIATTGYESAGVVVASVGGGGGNSHSGSGLETMGATGGNGGDAGNVTYSSEADSDGKGTSVSTKQDKSEGIALLSVGHGGGKSGSTHKVSLVGGNQMGASGSGGGHGGDISFTMADGDSVSTEGHLSEGVFALSLGGGGGKSGSVTTIDVVNGGTAATQSMGATGGKASDGGDITKSKLAGEITTKGDASAGALVVSAGGGGGVAGNQTTVTAAVSLNNNVGADGGPGGNGGEVSFTSSAAITTSGHLSEGIVAASVGGGGGHSSNVQNVSIGANVSDLTISGGVGAQGGSAGNGGAVTVTLDDKSDIKTKGEAAGGLVALSVGGSGGNAGSVISSNIGALNLSVNTGASGSAGGTGGDVTVTNQGKINTAGQLAPGIFAGSVGGGGGRAATSVDGSISAIGISMNFGGANGDGGEAGTVSVTHDGQITTAGHMSSGILAASVGGGGGSGGVAVSGTGGIVSADMSMGASGGAGGTAQTVTVTSSGDVSTGGVKAPAIAGLSVGGKGGTGGLAVSGSGDAGPISGSLSLAVGGGGGGGGTAGDVNLTTTGGTIQTTQQAGIGLLGLSVGGHGGSGGMVVAGNVDASEEGSGSFTLAVGGDGGDGGTGGKVDIKNAATINTSGHYGFGILAASVGGHGGDGGSSYSASATVTKGTDLEASVNVGGGGASGGTGGDITVDNTGNITTTGGNAHAIYMNSIGGSGGSGGSGVSYLVDFGTTENSQASFHGNVHVGGKGGSGNTGGKVTASNSAKLSTAQDTSYGIFAHSIGGNGGDGGNAGAFTVGYTWESEAQKKDPLELNYNFSIGGGGGGGGTGGDVSVTNDQGGRIETGGVASYGMFGQSIGGDGGTGGNGEPDAKGWVADIYNVYEDVNTIHEQYEQFKKAKKSIASLLTNFSVSVGGNAGAASTGGDVTLKNSGSIVTTGNSATGMYAQSTGGGGGVAGDGSEGLLTSVAVAGSTGGGGDSGAITLTNDGSITTSGSGAMGIYAQALGGGGGTAGDIEGSIISAFTDLAQSVGAQVFGKANGGDGGSGGNITMTMGSGSSIKTTGDKAHGIWLQSTGGGGGAQGQVTIEGGDDDDGQQPASTPAYIGSSGNPGNGGFIDIDMAGDITVTGYGSHGIFAQSASGGDDSSGSGGIRLNVSGNITAEGASGRGILVQADGVADNLAKSGTCAKNSATCAGTAHVSIAEGAIVHTSDEDAYETIGFMSGQQSTRSDGTIFVSNLLENAGTVSTAKPYRTAVGADGTASLRIHNLSGGLISGSVVLTGDPDTFKTGHRMEFENRSGARFEPGEYVNLGDHGNYTGEAGSTIAPYGSAIGMSIFALGEEYSESGTYEVTMAQVTNVYDMQDVGADLIRFASDSYSSFAFSPTVVPTWTKMPTDHSLNSGQELIADGHDFSKSGATVENTATVTYDLEGTYSDLRLNYSIDLSGASNGVELNRNGQEYASYFTRALGAAGAEPTQEGTAANDLATLGADYLNAATGEELQQRYSHHVPDEAVIGVSGAVLSTLRLNDLLQSCPTLDPSAGLAFLRQTECTWVQATGGKRHQDATDESPQYDSTAYGLAIGSQHQIGADLFLEIAGQAETLSIGGENFSQDGERYSFGVALKKEVGRYTFSSTLAGGIYGLDYERGYTVSGVRHQAKSDIDGRYLGAELRATAVYEGQGGFYAKPSAALAYTQVWQDGFTEDGTGPQAWEVGSVSDSWLTFTPQIELGRAFAVGDRASLAFVRAGMTVALNDPTTSVGSLLVGTDASAGQMTSVLGKDRYQGDLTAGFEVMLQENLSVSVLGQTSLSENSHDYGGTARIEFRF</sequence>
<accession>A0A225NTQ5</accession>
<keyword evidence="2" id="KW-0732">Signal</keyword>
<gene>
    <name evidence="4" type="ORF">ATO3_10580</name>
</gene>
<protein>
    <recommendedName>
        <fullName evidence="3">Autotransporter domain-containing protein</fullName>
    </recommendedName>
</protein>
<feature type="region of interest" description="Disordered" evidence="1">
    <location>
        <begin position="127"/>
        <end position="163"/>
    </location>
</feature>
<feature type="region of interest" description="Disordered" evidence="1">
    <location>
        <begin position="1603"/>
        <end position="1636"/>
    </location>
</feature>
<feature type="domain" description="Autotransporter" evidence="3">
    <location>
        <begin position="2073"/>
        <end position="2352"/>
    </location>
</feature>
<evidence type="ECO:0000256" key="2">
    <source>
        <dbReference type="SAM" id="SignalP"/>
    </source>
</evidence>
<feature type="signal peptide" evidence="2">
    <location>
        <begin position="1"/>
        <end position="30"/>
    </location>
</feature>
<feature type="region of interest" description="Disordered" evidence="1">
    <location>
        <begin position="403"/>
        <end position="434"/>
    </location>
</feature>
<dbReference type="EMBL" id="AQQR01000003">
    <property type="protein sequence ID" value="OWU74980.1"/>
    <property type="molecule type" value="Genomic_DNA"/>
</dbReference>
<evidence type="ECO:0000256" key="1">
    <source>
        <dbReference type="SAM" id="MobiDB-lite"/>
    </source>
</evidence>
<feature type="compositionally biased region" description="Polar residues" evidence="1">
    <location>
        <begin position="590"/>
        <end position="607"/>
    </location>
</feature>
<dbReference type="InterPro" id="IPR005546">
    <property type="entry name" value="Autotransporte_beta"/>
</dbReference>
<proteinExistence type="predicted"/>
<dbReference type="RefSeq" id="WP_088649809.1">
    <property type="nucleotide sequence ID" value="NZ_AQQR01000003.1"/>
</dbReference>
<feature type="compositionally biased region" description="Low complexity" evidence="1">
    <location>
        <begin position="628"/>
        <end position="643"/>
    </location>
</feature>
<name>A0A225NTQ5_9RHOB</name>
<dbReference type="InterPro" id="IPR036709">
    <property type="entry name" value="Autotransporte_beta_dom_sf"/>
</dbReference>
<dbReference type="SUPFAM" id="SSF103515">
    <property type="entry name" value="Autotransporter"/>
    <property type="match status" value="1"/>
</dbReference>